<accession>A0AAD5XJ33</accession>
<dbReference type="GO" id="GO:0000349">
    <property type="term" value="P:generation of catalytic spliceosome for first transesterification step"/>
    <property type="evidence" value="ECO:0007669"/>
    <property type="project" value="UniProtKB-UniRule"/>
</dbReference>
<comment type="subunit">
    <text evidence="8">Component of the spliceosome. Present in the activated B complex, the catalytically activated B* complex which catalyzes the branching, the catalytic step 1 C complex catalyzing the exon ligation, and the postcatalytic P complex containing the ligated exons (mRNA) and the excised lariat intron.</text>
</comment>
<dbReference type="GO" id="GO:0046872">
    <property type="term" value="F:metal ion binding"/>
    <property type="evidence" value="ECO:0007669"/>
    <property type="project" value="UniProtKB-KW"/>
</dbReference>
<dbReference type="InterPro" id="IPR043701">
    <property type="entry name" value="Yju2"/>
</dbReference>
<feature type="region of interest" description="Disordered" evidence="9">
    <location>
        <begin position="286"/>
        <end position="339"/>
    </location>
</feature>
<gene>
    <name evidence="10" type="ORF">HDU87_001229</name>
</gene>
<evidence type="ECO:0000256" key="1">
    <source>
        <dbReference type="ARBA" id="ARBA00004123"/>
    </source>
</evidence>
<comment type="function">
    <text evidence="8">Part of the spliceosome which catalyzes two sequential transesterification reactions, first the excision of the non-coding intron from pre-mRNA and then the ligation of the coding exons to form the mature mRNA. Plays a role in stabilizing the structure of the spliceosome catalytic core and docking of the branch helix into the active site, producing 5'-exon and lariat intron-3'-intermediates.</text>
</comment>
<keyword evidence="3 8" id="KW-0479">Metal-binding</keyword>
<dbReference type="Pfam" id="PF04502">
    <property type="entry name" value="Saf4_Yju2"/>
    <property type="match status" value="1"/>
</dbReference>
<keyword evidence="4 8" id="KW-0747">Spliceosome</keyword>
<dbReference type="InterPro" id="IPR007590">
    <property type="entry name" value="Saf4/Yju2"/>
</dbReference>
<dbReference type="HAMAP" id="MF_03226">
    <property type="entry name" value="YJU2"/>
    <property type="match status" value="1"/>
</dbReference>
<dbReference type="PANTHER" id="PTHR12111:SF1">
    <property type="entry name" value="SPLICING FACTOR YJU2"/>
    <property type="match status" value="1"/>
</dbReference>
<keyword evidence="7 8" id="KW-0539">Nucleus</keyword>
<dbReference type="PANTHER" id="PTHR12111">
    <property type="entry name" value="SPLICING FACTOR YJU2"/>
    <property type="match status" value="1"/>
</dbReference>
<evidence type="ECO:0000256" key="9">
    <source>
        <dbReference type="SAM" id="MobiDB-lite"/>
    </source>
</evidence>
<dbReference type="Proteomes" id="UP001212152">
    <property type="component" value="Unassembled WGS sequence"/>
</dbReference>
<evidence type="ECO:0000313" key="11">
    <source>
        <dbReference type="Proteomes" id="UP001212152"/>
    </source>
</evidence>
<feature type="binding site" evidence="8">
    <location>
        <position position="83"/>
    </location>
    <ligand>
        <name>Zn(2+)</name>
        <dbReference type="ChEBI" id="CHEBI:29105"/>
    </ligand>
</feature>
<keyword evidence="2" id="KW-0507">mRNA processing</keyword>
<dbReference type="EMBL" id="JADGJQ010000125">
    <property type="protein sequence ID" value="KAJ3168114.1"/>
    <property type="molecule type" value="Genomic_DNA"/>
</dbReference>
<feature type="binding site" evidence="8">
    <location>
        <position position="46"/>
    </location>
    <ligand>
        <name>Zn(2+)</name>
        <dbReference type="ChEBI" id="CHEBI:29105"/>
    </ligand>
</feature>
<evidence type="ECO:0000313" key="10">
    <source>
        <dbReference type="EMBL" id="KAJ3168114.1"/>
    </source>
</evidence>
<dbReference type="GO" id="GO:0071006">
    <property type="term" value="C:U2-type catalytic step 1 spliceosome"/>
    <property type="evidence" value="ECO:0007669"/>
    <property type="project" value="UniProtKB-UniRule"/>
</dbReference>
<comment type="caution">
    <text evidence="10">The sequence shown here is derived from an EMBL/GenBank/DDBJ whole genome shotgun (WGS) entry which is preliminary data.</text>
</comment>
<comment type="subcellular location">
    <subcellularLocation>
        <location evidence="1 8">Nucleus</location>
    </subcellularLocation>
</comment>
<evidence type="ECO:0000256" key="2">
    <source>
        <dbReference type="ARBA" id="ARBA00022664"/>
    </source>
</evidence>
<feature type="compositionally biased region" description="Low complexity" evidence="9">
    <location>
        <begin position="286"/>
        <end position="307"/>
    </location>
</feature>
<organism evidence="10 11">
    <name type="scientific">Geranomyces variabilis</name>
    <dbReference type="NCBI Taxonomy" id="109894"/>
    <lineage>
        <taxon>Eukaryota</taxon>
        <taxon>Fungi</taxon>
        <taxon>Fungi incertae sedis</taxon>
        <taxon>Chytridiomycota</taxon>
        <taxon>Chytridiomycota incertae sedis</taxon>
        <taxon>Chytridiomycetes</taxon>
        <taxon>Spizellomycetales</taxon>
        <taxon>Powellomycetaceae</taxon>
        <taxon>Geranomyces</taxon>
    </lineage>
</organism>
<proteinExistence type="inferred from homology"/>
<evidence type="ECO:0000256" key="7">
    <source>
        <dbReference type="ARBA" id="ARBA00023242"/>
    </source>
</evidence>
<keyword evidence="6" id="KW-0508">mRNA splicing</keyword>
<evidence type="ECO:0000256" key="4">
    <source>
        <dbReference type="ARBA" id="ARBA00022728"/>
    </source>
</evidence>
<evidence type="ECO:0000256" key="5">
    <source>
        <dbReference type="ARBA" id="ARBA00022833"/>
    </source>
</evidence>
<keyword evidence="11" id="KW-1185">Reference proteome</keyword>
<feature type="binding site" evidence="8">
    <location>
        <position position="43"/>
    </location>
    <ligand>
        <name>Zn(2+)</name>
        <dbReference type="ChEBI" id="CHEBI:29105"/>
    </ligand>
</feature>
<keyword evidence="5 8" id="KW-0862">Zinc</keyword>
<evidence type="ECO:0000256" key="3">
    <source>
        <dbReference type="ARBA" id="ARBA00022723"/>
    </source>
</evidence>
<name>A0AAD5XJ33_9FUNG</name>
<reference evidence="10" key="1">
    <citation type="submission" date="2020-05" db="EMBL/GenBank/DDBJ databases">
        <title>Phylogenomic resolution of chytrid fungi.</title>
        <authorList>
            <person name="Stajich J.E."/>
            <person name="Amses K."/>
            <person name="Simmons R."/>
            <person name="Seto K."/>
            <person name="Myers J."/>
            <person name="Bonds A."/>
            <person name="Quandt C.A."/>
            <person name="Barry K."/>
            <person name="Liu P."/>
            <person name="Grigoriev I."/>
            <person name="Longcore J.E."/>
            <person name="James T.Y."/>
        </authorList>
    </citation>
    <scope>NUCLEOTIDE SEQUENCE</scope>
    <source>
        <strain evidence="10">JEL0379</strain>
    </source>
</reference>
<comment type="similarity">
    <text evidence="8">Belongs to the CWC16 family. YJU2 subfamily.</text>
</comment>
<feature type="binding site" evidence="8">
    <location>
        <position position="80"/>
    </location>
    <ligand>
        <name>Zn(2+)</name>
        <dbReference type="ChEBI" id="CHEBI:29105"/>
    </ligand>
</feature>
<evidence type="ECO:0000256" key="6">
    <source>
        <dbReference type="ARBA" id="ARBA00023187"/>
    </source>
</evidence>
<evidence type="ECO:0000256" key="8">
    <source>
        <dbReference type="HAMAP-Rule" id="MF_03226"/>
    </source>
</evidence>
<sequence>MSERKVLNKYFPPDFDPSKIPRRKLAKDQQHKVRLMTPFSMQCTICGEYVAKGKKFNARKERVLGEDYLGIQVFRFYIRCPRCSGEITFKTDPQKADYVAEHGAVRNFEPWRDDDDANEAHRALRAAAEENNPMKALENRTLDSKREMDILDALDEIRMRNARSERVDANGVLDGIIGQGIEERELARRTIEEHDDALAKAIFKNAVDGDLVRRIVDGDDDDDDEWDAAAADDAAAATLDKAVRIVKSRAPVLETAGDSFLAPTAPKRKAASGLDLGVVIKKKKPASASASASAAAAAAKPTPVTQRRPPPPPPAASKPSALAMLGAAYGDSDSDADDE</sequence>
<protein>
    <recommendedName>
        <fullName evidence="8">Splicing factor YJU2</fullName>
    </recommendedName>
</protein>
<dbReference type="AlphaFoldDB" id="A0AAD5XJ33"/>